<comment type="caution">
    <text evidence="3">The sequence shown here is derived from an EMBL/GenBank/DDBJ whole genome shotgun (WGS) entry which is preliminary data.</text>
</comment>
<protein>
    <submittedName>
        <fullName evidence="3">PhzF family phenazine biosynthesis protein</fullName>
    </submittedName>
</protein>
<evidence type="ECO:0000313" key="4">
    <source>
        <dbReference type="Proteomes" id="UP001596112"/>
    </source>
</evidence>
<comment type="similarity">
    <text evidence="1">Belongs to the PhzF family.</text>
</comment>
<dbReference type="RefSeq" id="WP_272167943.1">
    <property type="nucleotide sequence ID" value="NZ_JAQOSL010000001.1"/>
</dbReference>
<keyword evidence="2" id="KW-0413">Isomerase</keyword>
<dbReference type="PIRSF" id="PIRSF016184">
    <property type="entry name" value="PhzC_PhzF"/>
    <property type="match status" value="1"/>
</dbReference>
<dbReference type="Proteomes" id="UP001596112">
    <property type="component" value="Unassembled WGS sequence"/>
</dbReference>
<reference evidence="4" key="1">
    <citation type="journal article" date="2019" name="Int. J. Syst. Evol. Microbiol.">
        <title>The Global Catalogue of Microorganisms (GCM) 10K type strain sequencing project: providing services to taxonomists for standard genome sequencing and annotation.</title>
        <authorList>
            <consortium name="The Broad Institute Genomics Platform"/>
            <consortium name="The Broad Institute Genome Sequencing Center for Infectious Disease"/>
            <person name="Wu L."/>
            <person name="Ma J."/>
        </authorList>
    </citation>
    <scope>NUCLEOTIDE SEQUENCE [LARGE SCALE GENOMIC DNA]</scope>
    <source>
        <strain evidence="4">JCM 9918</strain>
    </source>
</reference>
<name>A0ABW1B1L4_9ACTN</name>
<gene>
    <name evidence="3" type="ORF">ACFQGO_03405</name>
</gene>
<evidence type="ECO:0000256" key="2">
    <source>
        <dbReference type="ARBA" id="ARBA00023235"/>
    </source>
</evidence>
<dbReference type="PANTHER" id="PTHR13774">
    <property type="entry name" value="PHENAZINE BIOSYNTHESIS PROTEIN"/>
    <property type="match status" value="1"/>
</dbReference>
<dbReference type="NCBIfam" id="TIGR00654">
    <property type="entry name" value="PhzF_family"/>
    <property type="match status" value="1"/>
</dbReference>
<dbReference type="Pfam" id="PF02567">
    <property type="entry name" value="PhzC-PhzF"/>
    <property type="match status" value="1"/>
</dbReference>
<dbReference type="EMBL" id="JBHSNZ010000002">
    <property type="protein sequence ID" value="MFC5806560.1"/>
    <property type="molecule type" value="Genomic_DNA"/>
</dbReference>
<keyword evidence="4" id="KW-1185">Reference proteome</keyword>
<dbReference type="Gene3D" id="3.10.310.10">
    <property type="entry name" value="Diaminopimelate Epimerase, Chain A, domain 1"/>
    <property type="match status" value="2"/>
</dbReference>
<dbReference type="InterPro" id="IPR003719">
    <property type="entry name" value="Phenazine_PhzF-like"/>
</dbReference>
<sequence>MDIFIVDAFTDRAFSGNPAGVVLLKSGFPGDEWLRDVAAEVNLSETAFLYPLPPAESGDRPTADWALRWFTPVAEVSLCGHATLAAAHVLARTGRDADTVRFASRSGVLTARTGSDGSVTLDFPASSAVQAAVPDGLADVLGAPPVSVWDTGELGDLLVELSDERTVRELAPDQAGLARLGGRGVIVTAEADETASGRYDFVSRYFAPAYGVPEDPVTGSAHTALAPWWAQRLGRGELTGLQLSARRGTVATRMSGDRVLLTGWATIVVSGKLHVEPRH</sequence>
<organism evidence="3 4">
    <name type="scientific">Streptomyces heilongjiangensis</name>
    <dbReference type="NCBI Taxonomy" id="945052"/>
    <lineage>
        <taxon>Bacteria</taxon>
        <taxon>Bacillati</taxon>
        <taxon>Actinomycetota</taxon>
        <taxon>Actinomycetes</taxon>
        <taxon>Kitasatosporales</taxon>
        <taxon>Streptomycetaceae</taxon>
        <taxon>Streptomyces</taxon>
    </lineage>
</organism>
<accession>A0ABW1B1L4</accession>
<evidence type="ECO:0000313" key="3">
    <source>
        <dbReference type="EMBL" id="MFC5806560.1"/>
    </source>
</evidence>
<dbReference type="PANTHER" id="PTHR13774:SF17">
    <property type="entry name" value="PHENAZINE BIOSYNTHESIS-LIKE DOMAIN-CONTAINING PROTEIN"/>
    <property type="match status" value="1"/>
</dbReference>
<proteinExistence type="inferred from homology"/>
<evidence type="ECO:0000256" key="1">
    <source>
        <dbReference type="ARBA" id="ARBA00008270"/>
    </source>
</evidence>
<dbReference type="SUPFAM" id="SSF54506">
    <property type="entry name" value="Diaminopimelate epimerase-like"/>
    <property type="match status" value="1"/>
</dbReference>